<dbReference type="GO" id="GO:0000981">
    <property type="term" value="F:DNA-binding transcription factor activity, RNA polymerase II-specific"/>
    <property type="evidence" value="ECO:0007669"/>
    <property type="project" value="InterPro"/>
</dbReference>
<feature type="compositionally biased region" description="Low complexity" evidence="3">
    <location>
        <begin position="81"/>
        <end position="97"/>
    </location>
</feature>
<dbReference type="PROSITE" id="PS50048">
    <property type="entry name" value="ZN2_CY6_FUNGAL_2"/>
    <property type="match status" value="1"/>
</dbReference>
<dbReference type="SMART" id="SM00066">
    <property type="entry name" value="GAL4"/>
    <property type="match status" value="1"/>
</dbReference>
<dbReference type="Proteomes" id="UP001197093">
    <property type="component" value="Unassembled WGS sequence"/>
</dbReference>
<evidence type="ECO:0000256" key="2">
    <source>
        <dbReference type="SAM" id="Coils"/>
    </source>
</evidence>
<dbReference type="Pfam" id="PF00172">
    <property type="entry name" value="Zn_clus"/>
    <property type="match status" value="1"/>
</dbReference>
<feature type="region of interest" description="Disordered" evidence="3">
    <location>
        <begin position="249"/>
        <end position="273"/>
    </location>
</feature>
<organism evidence="5 6">
    <name type="scientific">Staphylotrichum longicolle</name>
    <dbReference type="NCBI Taxonomy" id="669026"/>
    <lineage>
        <taxon>Eukaryota</taxon>
        <taxon>Fungi</taxon>
        <taxon>Dikarya</taxon>
        <taxon>Ascomycota</taxon>
        <taxon>Pezizomycotina</taxon>
        <taxon>Sordariomycetes</taxon>
        <taxon>Sordariomycetidae</taxon>
        <taxon>Sordariales</taxon>
        <taxon>Chaetomiaceae</taxon>
        <taxon>Staphylotrichum</taxon>
    </lineage>
</organism>
<sequence length="780" mass="87878">MIPSRSRSASPPDRQQQQQQQQQQPGGPLRRLLPASPAGSAASAAASSAGPASVGVGAAGPAAAANGADESRENSKPRPSPASASTSGSGTVSSVVPARRKRVQSTTAACGACRKRKSRCDGERPTCSICRDRGTACEYDTNKTETHTQALKRKYNELQSQKSTFEQVYEVLQTRGEKEAEEVFRRIRGGADADSILRHVKHGDMLVQLALVPEARYRYEFPYLADMPPFLRQQGNPYLDSEVYEYALRGPTDSPDQQGPQNSLQRLLPAPTRSGINGTDSVYGAGQRDPYLKPYLSATVAHPWLDSVQPSKWTTVSSDDSLMRKIIHDYFLFEYDWFTFFHMDYFLEDMATGKQRFCSSLLVNALLCVGCGRAEFWNPRNLGYQFLAEAKRLLEVESEIERPSRNPNDPDWERRDSEWEQGRLTAIQAALLMTLNHNLNGLDKIGWRYTLKAIEMANEIQLLGPPHKRYGREMHLGAYHYLQPPPVSEPPKAPLPDPSEQPQWYGELWVRYPLSQSLLPTYHGLLFKAKADFWTIINEISALTFKPHGSTSKLSVAEIFQFYGRLKGWLHNLPEPLTPKKIVMPHQLKMHMHYHHMLIDLVTPILDYTGAPGVPLAFTPRDIYVEAVIHFETIMRLYYLRHGFEATDSFLLHFLGLLNYINMTAIETSMGSSYLEPRRSTLLLLTKGIHDQSRIHFVARAILRLQVSLMRPEDVELLKQFVEIETDKLIYGPLEQAVHTNWPMYEIGLEAKAEQARQGRTLATSLASLTLEASTPTQHS</sequence>
<feature type="domain" description="Zn(2)-C6 fungal-type" evidence="4">
    <location>
        <begin position="109"/>
        <end position="139"/>
    </location>
</feature>
<evidence type="ECO:0000313" key="5">
    <source>
        <dbReference type="EMBL" id="KAG7292451.1"/>
    </source>
</evidence>
<feature type="region of interest" description="Disordered" evidence="3">
    <location>
        <begin position="1"/>
        <end position="108"/>
    </location>
</feature>
<evidence type="ECO:0000256" key="1">
    <source>
        <dbReference type="ARBA" id="ARBA00023242"/>
    </source>
</evidence>
<dbReference type="InterPro" id="IPR001138">
    <property type="entry name" value="Zn2Cys6_DnaBD"/>
</dbReference>
<proteinExistence type="predicted"/>
<name>A0AAD4F350_9PEZI</name>
<dbReference type="AlphaFoldDB" id="A0AAD4F350"/>
<feature type="compositionally biased region" description="Polar residues" evidence="3">
    <location>
        <begin position="254"/>
        <end position="265"/>
    </location>
</feature>
<dbReference type="CDD" id="cd12148">
    <property type="entry name" value="fungal_TF_MHR"/>
    <property type="match status" value="1"/>
</dbReference>
<dbReference type="PANTHER" id="PTHR47256:SF1">
    <property type="entry name" value="ZN(II)2CYS6 TRANSCRIPTION FACTOR (EUROFUNG)"/>
    <property type="match status" value="1"/>
</dbReference>
<dbReference type="InterPro" id="IPR053187">
    <property type="entry name" value="Notoamide_regulator"/>
</dbReference>
<gene>
    <name evidence="5" type="ORF">NEMBOFW57_002486</name>
</gene>
<comment type="caution">
    <text evidence="5">The sequence shown here is derived from an EMBL/GenBank/DDBJ whole genome shotgun (WGS) entry which is preliminary data.</text>
</comment>
<evidence type="ECO:0000313" key="6">
    <source>
        <dbReference type="Proteomes" id="UP001197093"/>
    </source>
</evidence>
<dbReference type="PROSITE" id="PS00463">
    <property type="entry name" value="ZN2_CY6_FUNGAL_1"/>
    <property type="match status" value="1"/>
</dbReference>
<dbReference type="SUPFAM" id="SSF57701">
    <property type="entry name" value="Zn2/Cys6 DNA-binding domain"/>
    <property type="match status" value="1"/>
</dbReference>
<feature type="coiled-coil region" evidence="2">
    <location>
        <begin position="148"/>
        <end position="175"/>
    </location>
</feature>
<dbReference type="InterPro" id="IPR036864">
    <property type="entry name" value="Zn2-C6_fun-type_DNA-bd_sf"/>
</dbReference>
<keyword evidence="6" id="KW-1185">Reference proteome</keyword>
<dbReference type="Gene3D" id="4.10.240.10">
    <property type="entry name" value="Zn(2)-C6 fungal-type DNA-binding domain"/>
    <property type="match status" value="1"/>
</dbReference>
<feature type="region of interest" description="Disordered" evidence="3">
    <location>
        <begin position="398"/>
        <end position="417"/>
    </location>
</feature>
<keyword evidence="2" id="KW-0175">Coiled coil</keyword>
<reference evidence="5" key="1">
    <citation type="submission" date="2023-02" db="EMBL/GenBank/DDBJ databases">
        <authorList>
            <person name="Palmer J.M."/>
        </authorList>
    </citation>
    <scope>NUCLEOTIDE SEQUENCE</scope>
    <source>
        <strain evidence="5">FW57</strain>
    </source>
</reference>
<dbReference type="EMBL" id="JAHCVI010000001">
    <property type="protein sequence ID" value="KAG7292451.1"/>
    <property type="molecule type" value="Genomic_DNA"/>
</dbReference>
<dbReference type="CDD" id="cd00067">
    <property type="entry name" value="GAL4"/>
    <property type="match status" value="1"/>
</dbReference>
<dbReference type="PANTHER" id="PTHR47256">
    <property type="entry name" value="ZN(II)2CYS6 TRANSCRIPTION FACTOR (EUROFUNG)-RELATED"/>
    <property type="match status" value="1"/>
</dbReference>
<evidence type="ECO:0000256" key="3">
    <source>
        <dbReference type="SAM" id="MobiDB-lite"/>
    </source>
</evidence>
<feature type="compositionally biased region" description="Low complexity" evidence="3">
    <location>
        <begin position="1"/>
        <end position="68"/>
    </location>
</feature>
<evidence type="ECO:0000259" key="4">
    <source>
        <dbReference type="PROSITE" id="PS50048"/>
    </source>
</evidence>
<protein>
    <recommendedName>
        <fullName evidence="4">Zn(2)-C6 fungal-type domain-containing protein</fullName>
    </recommendedName>
</protein>
<accession>A0AAD4F350</accession>
<keyword evidence="1" id="KW-0539">Nucleus</keyword>
<dbReference type="GO" id="GO:0008270">
    <property type="term" value="F:zinc ion binding"/>
    <property type="evidence" value="ECO:0007669"/>
    <property type="project" value="InterPro"/>
</dbReference>